<protein>
    <submittedName>
        <fullName evidence="3">Uncharacterized protein</fullName>
    </submittedName>
</protein>
<keyword evidence="1" id="KW-0175">Coiled coil</keyword>
<name>A0AAW1JHS3_POPJA</name>
<organism evidence="3 4">
    <name type="scientific">Popillia japonica</name>
    <name type="common">Japanese beetle</name>
    <dbReference type="NCBI Taxonomy" id="7064"/>
    <lineage>
        <taxon>Eukaryota</taxon>
        <taxon>Metazoa</taxon>
        <taxon>Ecdysozoa</taxon>
        <taxon>Arthropoda</taxon>
        <taxon>Hexapoda</taxon>
        <taxon>Insecta</taxon>
        <taxon>Pterygota</taxon>
        <taxon>Neoptera</taxon>
        <taxon>Endopterygota</taxon>
        <taxon>Coleoptera</taxon>
        <taxon>Polyphaga</taxon>
        <taxon>Scarabaeiformia</taxon>
        <taxon>Scarabaeidae</taxon>
        <taxon>Rutelinae</taxon>
        <taxon>Popillia</taxon>
    </lineage>
</organism>
<comment type="caution">
    <text evidence="3">The sequence shown here is derived from an EMBL/GenBank/DDBJ whole genome shotgun (WGS) entry which is preliminary data.</text>
</comment>
<accession>A0AAW1JHS3</accession>
<proteinExistence type="predicted"/>
<evidence type="ECO:0000313" key="3">
    <source>
        <dbReference type="EMBL" id="KAK9702720.1"/>
    </source>
</evidence>
<feature type="coiled-coil region" evidence="1">
    <location>
        <begin position="36"/>
        <end position="105"/>
    </location>
</feature>
<gene>
    <name evidence="3" type="ORF">QE152_g29779</name>
</gene>
<evidence type="ECO:0000313" key="4">
    <source>
        <dbReference type="Proteomes" id="UP001458880"/>
    </source>
</evidence>
<evidence type="ECO:0000256" key="2">
    <source>
        <dbReference type="SAM" id="MobiDB-lite"/>
    </source>
</evidence>
<sequence>MSGCGMSTRSQRNKNSSKLQQSATGNIGHTSYVSVISALRTEKNDESEILTELRNRLAFSDYVVEELKCKVEEYEERAKYYKSKYENQITVNENLQKTITELINQIKSCNGCVLPNSSAPSLFAS</sequence>
<feature type="region of interest" description="Disordered" evidence="2">
    <location>
        <begin position="1"/>
        <end position="25"/>
    </location>
</feature>
<dbReference type="AlphaFoldDB" id="A0AAW1JHS3"/>
<keyword evidence="4" id="KW-1185">Reference proteome</keyword>
<dbReference type="Proteomes" id="UP001458880">
    <property type="component" value="Unassembled WGS sequence"/>
</dbReference>
<dbReference type="EMBL" id="JASPKY010000385">
    <property type="protein sequence ID" value="KAK9702720.1"/>
    <property type="molecule type" value="Genomic_DNA"/>
</dbReference>
<reference evidence="3 4" key="1">
    <citation type="journal article" date="2024" name="BMC Genomics">
        <title>De novo assembly and annotation of Popillia japonica's genome with initial clues to its potential as an invasive pest.</title>
        <authorList>
            <person name="Cucini C."/>
            <person name="Boschi S."/>
            <person name="Funari R."/>
            <person name="Cardaioli E."/>
            <person name="Iannotti N."/>
            <person name="Marturano G."/>
            <person name="Paoli F."/>
            <person name="Bruttini M."/>
            <person name="Carapelli A."/>
            <person name="Frati F."/>
            <person name="Nardi F."/>
        </authorList>
    </citation>
    <scope>NUCLEOTIDE SEQUENCE [LARGE SCALE GENOMIC DNA]</scope>
    <source>
        <strain evidence="3">DMR45628</strain>
    </source>
</reference>
<evidence type="ECO:0000256" key="1">
    <source>
        <dbReference type="SAM" id="Coils"/>
    </source>
</evidence>